<accession>A0A084H2U9</accession>
<dbReference type="PANTHER" id="PTHR14226:SF25">
    <property type="entry name" value="PHOSPHOESTERASE"/>
    <property type="match status" value="1"/>
</dbReference>
<evidence type="ECO:0000256" key="2">
    <source>
        <dbReference type="ARBA" id="ARBA00022963"/>
    </source>
</evidence>
<gene>
    <name evidence="7" type="ORF">GS18_0202935</name>
</gene>
<keyword evidence="5" id="KW-0472">Membrane</keyword>
<dbReference type="InterPro" id="IPR037483">
    <property type="entry name" value="YjjU-like"/>
</dbReference>
<feature type="domain" description="PNPLA" evidence="6">
    <location>
        <begin position="6"/>
        <end position="173"/>
    </location>
</feature>
<dbReference type="PANTHER" id="PTHR14226">
    <property type="entry name" value="NEUROPATHY TARGET ESTERASE/SWISS CHEESE D.MELANOGASTER"/>
    <property type="match status" value="1"/>
</dbReference>
<evidence type="ECO:0000259" key="6">
    <source>
        <dbReference type="PROSITE" id="PS51635"/>
    </source>
</evidence>
<keyword evidence="3 4" id="KW-0443">Lipid metabolism</keyword>
<proteinExistence type="predicted"/>
<feature type="active site" description="Nucleophile" evidence="4">
    <location>
        <position position="39"/>
    </location>
</feature>
<evidence type="ECO:0000256" key="1">
    <source>
        <dbReference type="ARBA" id="ARBA00022801"/>
    </source>
</evidence>
<evidence type="ECO:0000256" key="5">
    <source>
        <dbReference type="SAM" id="Phobius"/>
    </source>
</evidence>
<dbReference type="RefSeq" id="WP_029281716.1">
    <property type="nucleotide sequence ID" value="NZ_CANLZQ010000002.1"/>
</dbReference>
<dbReference type="Proteomes" id="UP000028549">
    <property type="component" value="Unassembled WGS sequence"/>
</dbReference>
<dbReference type="EMBL" id="JNVC02000001">
    <property type="protein sequence ID" value="KEZ53911.1"/>
    <property type="molecule type" value="Genomic_DNA"/>
</dbReference>
<protein>
    <recommendedName>
        <fullName evidence="6">PNPLA domain-containing protein</fullName>
    </recommendedName>
</protein>
<dbReference type="PROSITE" id="PS51635">
    <property type="entry name" value="PNPLA"/>
    <property type="match status" value="1"/>
</dbReference>
<feature type="short sequence motif" description="DGA/G" evidence="4">
    <location>
        <begin position="160"/>
        <end position="162"/>
    </location>
</feature>
<dbReference type="InterPro" id="IPR016035">
    <property type="entry name" value="Acyl_Trfase/lysoPLipase"/>
</dbReference>
<evidence type="ECO:0000313" key="8">
    <source>
        <dbReference type="Proteomes" id="UP000028549"/>
    </source>
</evidence>
<dbReference type="GO" id="GO:0016787">
    <property type="term" value="F:hydrolase activity"/>
    <property type="evidence" value="ECO:0007669"/>
    <property type="project" value="UniProtKB-UniRule"/>
</dbReference>
<feature type="active site" description="Proton acceptor" evidence="4">
    <location>
        <position position="160"/>
    </location>
</feature>
<dbReference type="InterPro" id="IPR002641">
    <property type="entry name" value="PNPLA_dom"/>
</dbReference>
<name>A0A084H2U9_METID</name>
<sequence>MVSSGLVLEGGGMRGVYTAGVLEYFMEKELYFPYVIGVSAGACMGASYVSRQRGRNKTVNIEYVSHPRYLSLGNYIRHKQLFGMDFIFDEIPNKLVPFHYDAFLKSNQTFIVGTTDCVTGEAVYYDKKDAGMDILTLLRASSSLPFIAPMIEYGGRKLLDGGIADSIPVKKSEEDGNVRNVVILTRNADYRKKKSSMEWMVRRSFKQYPLLADAMLARYEKYNSTLDYIEEQEQKGNVFVIRPSQKLEVDRIERNPLKLERLYNQGIKDAEKQFEQLTDWLKPHHVLV</sequence>
<reference evidence="7 8" key="1">
    <citation type="journal article" date="2005" name="Int. J. Syst. Evol. Microbiol.">
        <title>Bacillus cibi sp. nov., isolated from jeotgal, a traditional Korean fermented seafood.</title>
        <authorList>
            <person name="Yoon J.H."/>
            <person name="Lee C.H."/>
            <person name="Oh T.K."/>
        </authorList>
    </citation>
    <scope>NUCLEOTIDE SEQUENCE [LARGE SCALE GENOMIC DNA]</scope>
    <source>
        <strain evidence="7 8">DSM 16189</strain>
    </source>
</reference>
<dbReference type="InterPro" id="IPR045943">
    <property type="entry name" value="DUF6363"/>
</dbReference>
<dbReference type="GO" id="GO:0016042">
    <property type="term" value="P:lipid catabolic process"/>
    <property type="evidence" value="ECO:0007669"/>
    <property type="project" value="UniProtKB-UniRule"/>
</dbReference>
<dbReference type="Pfam" id="PF01734">
    <property type="entry name" value="Patatin"/>
    <property type="match status" value="1"/>
</dbReference>
<evidence type="ECO:0000256" key="4">
    <source>
        <dbReference type="PROSITE-ProRule" id="PRU01161"/>
    </source>
</evidence>
<dbReference type="SUPFAM" id="SSF52151">
    <property type="entry name" value="FabD/lysophospholipase-like"/>
    <property type="match status" value="1"/>
</dbReference>
<organism evidence="7 8">
    <name type="scientific">Metabacillus indicus</name>
    <name type="common">Bacillus indicus</name>
    <dbReference type="NCBI Taxonomy" id="246786"/>
    <lineage>
        <taxon>Bacteria</taxon>
        <taxon>Bacillati</taxon>
        <taxon>Bacillota</taxon>
        <taxon>Bacilli</taxon>
        <taxon>Bacillales</taxon>
        <taxon>Bacillaceae</taxon>
        <taxon>Metabacillus</taxon>
    </lineage>
</organism>
<keyword evidence="5" id="KW-0812">Transmembrane</keyword>
<feature type="transmembrane region" description="Helical" evidence="5">
    <location>
        <begin position="31"/>
        <end position="49"/>
    </location>
</feature>
<dbReference type="Gene3D" id="3.40.1090.10">
    <property type="entry name" value="Cytosolic phospholipase A2 catalytic domain"/>
    <property type="match status" value="2"/>
</dbReference>
<dbReference type="AlphaFoldDB" id="A0A084H2U9"/>
<keyword evidence="5" id="KW-1133">Transmembrane helix</keyword>
<feature type="short sequence motif" description="GXGXXG" evidence="4">
    <location>
        <begin position="10"/>
        <end position="15"/>
    </location>
</feature>
<keyword evidence="1 4" id="KW-0378">Hydrolase</keyword>
<keyword evidence="8" id="KW-1185">Reference proteome</keyword>
<evidence type="ECO:0000256" key="3">
    <source>
        <dbReference type="ARBA" id="ARBA00023098"/>
    </source>
</evidence>
<dbReference type="Pfam" id="PF19890">
    <property type="entry name" value="DUF6363"/>
    <property type="match status" value="1"/>
</dbReference>
<dbReference type="InterPro" id="IPR050301">
    <property type="entry name" value="NTE"/>
</dbReference>
<dbReference type="CDD" id="cd07208">
    <property type="entry name" value="Pat_hypo_Ecoli_yjju_like"/>
    <property type="match status" value="1"/>
</dbReference>
<comment type="caution">
    <text evidence="7">The sequence shown here is derived from an EMBL/GenBank/DDBJ whole genome shotgun (WGS) entry which is preliminary data.</text>
</comment>
<dbReference type="STRING" id="246786.GS18_0202935"/>
<feature type="short sequence motif" description="GXSXG" evidence="4">
    <location>
        <begin position="37"/>
        <end position="41"/>
    </location>
</feature>
<evidence type="ECO:0000313" key="7">
    <source>
        <dbReference type="EMBL" id="KEZ53911.1"/>
    </source>
</evidence>
<keyword evidence="2 4" id="KW-0442">Lipid degradation</keyword>